<dbReference type="OrthoDB" id="1858978at2759"/>
<feature type="domain" description="Neprosin PEP catalytic" evidence="1">
    <location>
        <begin position="193"/>
        <end position="447"/>
    </location>
</feature>
<proteinExistence type="predicted"/>
<accession>A0A9D4VDQ7</accession>
<dbReference type="Pfam" id="PF14365">
    <property type="entry name" value="Neprosin_AP"/>
    <property type="match status" value="1"/>
</dbReference>
<gene>
    <name evidence="2" type="ORF">GOP47_0000829</name>
</gene>
<dbReference type="AlphaFoldDB" id="A0A9D4VDQ7"/>
<evidence type="ECO:0000313" key="2">
    <source>
        <dbReference type="EMBL" id="KAI5084660.1"/>
    </source>
</evidence>
<dbReference type="EMBL" id="JABFUD020000001">
    <property type="protein sequence ID" value="KAI5084660.1"/>
    <property type="molecule type" value="Genomic_DNA"/>
</dbReference>
<dbReference type="PROSITE" id="PS52045">
    <property type="entry name" value="NEPROSIN_PEP_CD"/>
    <property type="match status" value="1"/>
</dbReference>
<evidence type="ECO:0000313" key="3">
    <source>
        <dbReference type="Proteomes" id="UP000886520"/>
    </source>
</evidence>
<dbReference type="FunFam" id="3.90.1320.10:FF:000001">
    <property type="entry name" value="Putative carboxyl-terminal proteinase"/>
    <property type="match status" value="1"/>
</dbReference>
<organism evidence="2 3">
    <name type="scientific">Adiantum capillus-veneris</name>
    <name type="common">Maidenhair fern</name>
    <dbReference type="NCBI Taxonomy" id="13818"/>
    <lineage>
        <taxon>Eukaryota</taxon>
        <taxon>Viridiplantae</taxon>
        <taxon>Streptophyta</taxon>
        <taxon>Embryophyta</taxon>
        <taxon>Tracheophyta</taxon>
        <taxon>Polypodiopsida</taxon>
        <taxon>Polypodiidae</taxon>
        <taxon>Polypodiales</taxon>
        <taxon>Pteridineae</taxon>
        <taxon>Pteridaceae</taxon>
        <taxon>Vittarioideae</taxon>
        <taxon>Adiantum</taxon>
    </lineage>
</organism>
<protein>
    <recommendedName>
        <fullName evidence="1">Neprosin PEP catalytic domain-containing protein</fullName>
    </recommendedName>
</protein>
<name>A0A9D4VDQ7_ADICA</name>
<dbReference type="InterPro" id="IPR025521">
    <property type="entry name" value="Neprosin_propep"/>
</dbReference>
<dbReference type="Pfam" id="PF03080">
    <property type="entry name" value="Neprosin"/>
    <property type="match status" value="1"/>
</dbReference>
<sequence length="447" mass="49671">MAAQYSVNDMLVRLPLYMTFLWLAMVLSTSSAFAVSSRVQQHLKRFNKPAISTIESPDGDLIDCILISQQPALDHPLLRDHKIQMQPLYYAKNREDSVVEDKKEGRRGTTEFLGRKFSNHKPAGGHAHVREKGSMNTTGHPQLWHQVGVSCPEGTIPVRRTSESDLRRNTSQMHTYGRKFHHPPEPSAVPAASVDATGHQHAIGYVQGGQYYGAKANINVWNPSVQASNEFSLSQIWILGGSFNNDLNSIEAGWQVSPDLYGDTKTRLFIYWTSDSYQTTGCYNLLCSGFVQVSNDIALGASIAPISSYDNHQYDITILIWKDPKEGNWWMQFGNKYILGYWPAALFTSLSKSASMVEWGGEVVNSQPGGKHTSTQMGSGHFPFESFGKCSYFSHLLIVEASNNLMSASDVNTFAESPTCYNVQTGSSSDWGTYFYYGGPGRNPNCP</sequence>
<dbReference type="PANTHER" id="PTHR31589:SF24">
    <property type="entry name" value="OS07G0205500 PROTEIN"/>
    <property type="match status" value="1"/>
</dbReference>
<keyword evidence="3" id="KW-1185">Reference proteome</keyword>
<dbReference type="InterPro" id="IPR004314">
    <property type="entry name" value="Neprosin"/>
</dbReference>
<reference evidence="2" key="1">
    <citation type="submission" date="2021-01" db="EMBL/GenBank/DDBJ databases">
        <title>Adiantum capillus-veneris genome.</title>
        <authorList>
            <person name="Fang Y."/>
            <person name="Liao Q."/>
        </authorList>
    </citation>
    <scope>NUCLEOTIDE SEQUENCE</scope>
    <source>
        <strain evidence="2">H3</strain>
        <tissue evidence="2">Leaf</tissue>
    </source>
</reference>
<dbReference type="PANTHER" id="PTHR31589">
    <property type="entry name" value="PROTEIN, PUTATIVE (DUF239)-RELATED-RELATED"/>
    <property type="match status" value="1"/>
</dbReference>
<dbReference type="Gene3D" id="3.90.1320.10">
    <property type="entry name" value="Outer-capsid protein sigma 3, large lobe"/>
    <property type="match status" value="1"/>
</dbReference>
<comment type="caution">
    <text evidence="2">The sequence shown here is derived from an EMBL/GenBank/DDBJ whole genome shotgun (WGS) entry which is preliminary data.</text>
</comment>
<dbReference type="InterPro" id="IPR053168">
    <property type="entry name" value="Glutamic_endopeptidase"/>
</dbReference>
<evidence type="ECO:0000259" key="1">
    <source>
        <dbReference type="PROSITE" id="PS52045"/>
    </source>
</evidence>
<dbReference type="Proteomes" id="UP000886520">
    <property type="component" value="Chromosome 1"/>
</dbReference>